<dbReference type="InterPro" id="IPR047801">
    <property type="entry name" value="Peptidase_C45"/>
</dbReference>
<accession>A0ABN7NF71</accession>
<feature type="non-terminal residue" evidence="2">
    <location>
        <position position="590"/>
    </location>
</feature>
<feature type="domain" description="Peptidase C45 hydrolase" evidence="1">
    <location>
        <begin position="189"/>
        <end position="429"/>
    </location>
</feature>
<feature type="non-terminal residue" evidence="2">
    <location>
        <position position="1"/>
    </location>
</feature>
<gene>
    <name evidence="2" type="ORF">TPAB3V08_LOCUS1529</name>
</gene>
<dbReference type="PANTHER" id="PTHR34180">
    <property type="entry name" value="PEPTIDASE C45"/>
    <property type="match status" value="1"/>
</dbReference>
<comment type="caution">
    <text evidence="2">The sequence shown here is derived from an EMBL/GenBank/DDBJ whole genome shotgun (WGS) entry which is preliminary data.</text>
</comment>
<name>A0ABN7NF71_TIMPD</name>
<proteinExistence type="predicted"/>
<keyword evidence="3" id="KW-1185">Reference proteome</keyword>
<dbReference type="Proteomes" id="UP001153148">
    <property type="component" value="Unassembled WGS sequence"/>
</dbReference>
<evidence type="ECO:0000313" key="2">
    <source>
        <dbReference type="EMBL" id="CAG2054507.1"/>
    </source>
</evidence>
<evidence type="ECO:0000259" key="1">
    <source>
        <dbReference type="Pfam" id="PF03417"/>
    </source>
</evidence>
<dbReference type="EMBL" id="CAJPIN010001395">
    <property type="protein sequence ID" value="CAG2054507.1"/>
    <property type="molecule type" value="Genomic_DNA"/>
</dbReference>
<protein>
    <recommendedName>
        <fullName evidence="1">Peptidase C45 hydrolase domain-containing protein</fullName>
    </recommendedName>
</protein>
<dbReference type="Gene3D" id="3.60.60.10">
    <property type="entry name" value="Penicillin V Acylase, Chain A"/>
    <property type="match status" value="1"/>
</dbReference>
<evidence type="ECO:0000313" key="3">
    <source>
        <dbReference type="Proteomes" id="UP001153148"/>
    </source>
</evidence>
<dbReference type="Gene3D" id="1.10.10.2120">
    <property type="match status" value="1"/>
</dbReference>
<sequence length="590" mass="65103">GRTFSGLIQSFVAACGPLNKEFLPLYETDAGKKVYQETLEAVQHNFPQYIKELQGTADGSKVPFHKVHCSYCTWTTFYPMSWRKDPAITQTVAPQFVATTQDSLLTSLLTLIFPANQAGSQLARPCSKLADQSPNPHTPTKLRVNWPHHVPSLLTSLRFVICTRPGFSWSSTQPLPGYSAPGVHHLVELLGHTEDALAETLNHIYFVSAHIISEEPQGRWNVTEERFMSLCYAGHLPGFTMSYNHHGLVFSVNIIMAKTLAAGKTPRHFLTRALLASENFVQAQQVLRDAGCGSGDGASINMTFLNQEGDRLFHNAEVGPACGGAKESPLNILTASPHEHMFHANKYLRLQVPQHDGNIVSSSDRRQAAFMRLPEPRSKRDMEIILGDQSDKEFSIFRESGDNDYVKTVAVGIFDCVERTWSIYADNPKTNDPIVVLPLLLKCVDLLHPLGNDSGDLEVGALHPLVLEGAAVHRIEEKRAGQKRERVLEEECHTRNSEANIPGEVVKEKGGGYKGNNVVKGDEVWPLCLSLASQETGHTNAMSRSWQNLGVCSSLCQKPPDGFLNVPNCGILGVLIKNSCPRSVVSRLQE</sequence>
<dbReference type="InterPro" id="IPR005079">
    <property type="entry name" value="Peptidase_C45_hydrolase"/>
</dbReference>
<dbReference type="PANTHER" id="PTHR34180:SF1">
    <property type="entry name" value="BETA-ALANYL-DOPAMINE_CARCININE HYDROLASE"/>
    <property type="match status" value="1"/>
</dbReference>
<reference evidence="2" key="1">
    <citation type="submission" date="2021-03" db="EMBL/GenBank/DDBJ databases">
        <authorList>
            <person name="Tran Van P."/>
        </authorList>
    </citation>
    <scope>NUCLEOTIDE SEQUENCE</scope>
</reference>
<organism evidence="2 3">
    <name type="scientific">Timema podura</name>
    <name type="common">Walking stick</name>
    <dbReference type="NCBI Taxonomy" id="61482"/>
    <lineage>
        <taxon>Eukaryota</taxon>
        <taxon>Metazoa</taxon>
        <taxon>Ecdysozoa</taxon>
        <taxon>Arthropoda</taxon>
        <taxon>Hexapoda</taxon>
        <taxon>Insecta</taxon>
        <taxon>Pterygota</taxon>
        <taxon>Neoptera</taxon>
        <taxon>Polyneoptera</taxon>
        <taxon>Phasmatodea</taxon>
        <taxon>Timematodea</taxon>
        <taxon>Timematoidea</taxon>
        <taxon>Timematidae</taxon>
        <taxon>Timema</taxon>
    </lineage>
</organism>
<dbReference type="Pfam" id="PF03417">
    <property type="entry name" value="AAT"/>
    <property type="match status" value="1"/>
</dbReference>